<dbReference type="Proteomes" id="UP000281406">
    <property type="component" value="Unassembled WGS sequence"/>
</dbReference>
<feature type="signal peptide" evidence="1">
    <location>
        <begin position="1"/>
        <end position="22"/>
    </location>
</feature>
<sequence>MERTEGFEMLMMVFLLLNRSGCERDGCSGIIACVKRFTQRRFGTDCEEKLLNCKTGGVPDDAALAGADFLSPLLHIAEM</sequence>
<comment type="caution">
    <text evidence="2">The sequence shown here is derived from an EMBL/GenBank/DDBJ whole genome shotgun (WGS) entry which is preliminary data.</text>
</comment>
<keyword evidence="1" id="KW-0732">Signal</keyword>
<accession>A0A3N0Z5T9</accession>
<evidence type="ECO:0008006" key="4">
    <source>
        <dbReference type="Google" id="ProtNLM"/>
    </source>
</evidence>
<gene>
    <name evidence="2" type="ORF">DPX16_9525</name>
</gene>
<protein>
    <recommendedName>
        <fullName evidence="4">Secreted protein</fullName>
    </recommendedName>
</protein>
<name>A0A3N0Z5T9_ANAGA</name>
<evidence type="ECO:0000313" key="2">
    <source>
        <dbReference type="EMBL" id="ROL53825.1"/>
    </source>
</evidence>
<evidence type="ECO:0000313" key="3">
    <source>
        <dbReference type="Proteomes" id="UP000281406"/>
    </source>
</evidence>
<evidence type="ECO:0000256" key="1">
    <source>
        <dbReference type="SAM" id="SignalP"/>
    </source>
</evidence>
<organism evidence="2 3">
    <name type="scientific">Anabarilius grahami</name>
    <name type="common">Kanglang fish</name>
    <name type="synonym">Barilius grahami</name>
    <dbReference type="NCBI Taxonomy" id="495550"/>
    <lineage>
        <taxon>Eukaryota</taxon>
        <taxon>Metazoa</taxon>
        <taxon>Chordata</taxon>
        <taxon>Craniata</taxon>
        <taxon>Vertebrata</taxon>
        <taxon>Euteleostomi</taxon>
        <taxon>Actinopterygii</taxon>
        <taxon>Neopterygii</taxon>
        <taxon>Teleostei</taxon>
        <taxon>Ostariophysi</taxon>
        <taxon>Cypriniformes</taxon>
        <taxon>Xenocyprididae</taxon>
        <taxon>Xenocypridinae</taxon>
        <taxon>Xenocypridinae incertae sedis</taxon>
        <taxon>Anabarilius</taxon>
    </lineage>
</organism>
<dbReference type="AlphaFoldDB" id="A0A3N0Z5T9"/>
<proteinExistence type="predicted"/>
<dbReference type="EMBL" id="RJVU01007700">
    <property type="protein sequence ID" value="ROL53825.1"/>
    <property type="molecule type" value="Genomic_DNA"/>
</dbReference>
<reference evidence="2 3" key="1">
    <citation type="submission" date="2018-10" db="EMBL/GenBank/DDBJ databases">
        <title>Genome assembly for a Yunnan-Guizhou Plateau 3E fish, Anabarilius grahami (Regan), and its evolutionary and genetic applications.</title>
        <authorList>
            <person name="Jiang W."/>
        </authorList>
    </citation>
    <scope>NUCLEOTIDE SEQUENCE [LARGE SCALE GENOMIC DNA]</scope>
    <source>
        <strain evidence="2">AG-KIZ</strain>
        <tissue evidence="2">Muscle</tissue>
    </source>
</reference>
<feature type="chain" id="PRO_5018115341" description="Secreted protein" evidence="1">
    <location>
        <begin position="23"/>
        <end position="79"/>
    </location>
</feature>
<keyword evidence="3" id="KW-1185">Reference proteome</keyword>